<dbReference type="Pfam" id="PF00188">
    <property type="entry name" value="CAP"/>
    <property type="match status" value="1"/>
</dbReference>
<feature type="signal peptide" evidence="2">
    <location>
        <begin position="1"/>
        <end position="26"/>
    </location>
</feature>
<dbReference type="Gene3D" id="3.40.33.10">
    <property type="entry name" value="CAP"/>
    <property type="match status" value="1"/>
</dbReference>
<evidence type="ECO:0000259" key="3">
    <source>
        <dbReference type="Pfam" id="PF00188"/>
    </source>
</evidence>
<gene>
    <name evidence="4" type="ORF">BEN76_16620</name>
</gene>
<reference evidence="4 5" key="1">
    <citation type="submission" date="2016-08" db="EMBL/GenBank/DDBJ databases">
        <title>Complete genome sequence of Acinetobacter baylyi strain GFJ2.</title>
        <authorList>
            <person name="Tabata M."/>
            <person name="Kuboki S."/>
            <person name="Gibu N."/>
            <person name="Kinouchi Y."/>
            <person name="Vangnai A."/>
            <person name="Kasai D."/>
            <person name="Fukuda M."/>
        </authorList>
    </citation>
    <scope>NUCLEOTIDE SEQUENCE [LARGE SCALE GENOMIC DNA]</scope>
    <source>
        <strain evidence="4 5">GFJ2</strain>
        <plasmid evidence="5">Plasmid pgfj1</plasmid>
    </source>
</reference>
<keyword evidence="4" id="KW-0614">Plasmid</keyword>
<evidence type="ECO:0000313" key="5">
    <source>
        <dbReference type="Proteomes" id="UP000185674"/>
    </source>
</evidence>
<proteinExistence type="predicted"/>
<keyword evidence="2" id="KW-0732">Signal</keyword>
<evidence type="ECO:0000256" key="2">
    <source>
        <dbReference type="SAM" id="SignalP"/>
    </source>
</evidence>
<name>A0A1P8EN49_9GAMM</name>
<feature type="compositionally biased region" description="Polar residues" evidence="1">
    <location>
        <begin position="45"/>
        <end position="58"/>
    </location>
</feature>
<protein>
    <recommendedName>
        <fullName evidence="3">SCP domain-containing protein</fullName>
    </recommendedName>
</protein>
<sequence length="457" mass="50459">MMKRSKTGIESIRSSTLMLAISMAMAGCGGGGGGSSSSGSASGAEDSNNGGTSPQPVTCSETQYLQEGICKNKTAQRFEPLQLQRFLKGQAYQLNLKTDQDLTLSFSSESPNICDFEQGELKALDVGKCTLTLIQAGTSQLLPVNSTMVVDVIEADAEGHKDLNACQAGRPSEAERQLFINTLNEIRALHHLPKVRYDQVYEDQMMQASMLLAVNEKTSHYPDRTWRCFSNIGYQGTSTSNLNFVQAYQPLASYGADTHLINWLIEKNSTSIGHRRHILSPFLSKTAYGEVSNTEAKSVSTILGAAMKVVYPFASQTLSTTMPKGVIAYPYHVYPKKFFSKAEPLSLSILVHPENAYANNTVDFSQVKLTVTRRDNQQVQTISNIQYDNISYGLVANNLQFHFSAMEYSVIYDVNVQNVLVDRKAEDYTYWFKVDDQSGEQHLSGEQRSAGESSNDI</sequence>
<dbReference type="PROSITE" id="PS51257">
    <property type="entry name" value="PROKAR_LIPOPROTEIN"/>
    <property type="match status" value="1"/>
</dbReference>
<dbReference type="InterPro" id="IPR035940">
    <property type="entry name" value="CAP_sf"/>
</dbReference>
<dbReference type="EMBL" id="CP016897">
    <property type="protein sequence ID" value="APV37671.1"/>
    <property type="molecule type" value="Genomic_DNA"/>
</dbReference>
<dbReference type="SUPFAM" id="SSF55797">
    <property type="entry name" value="PR-1-like"/>
    <property type="match status" value="1"/>
</dbReference>
<evidence type="ECO:0000256" key="1">
    <source>
        <dbReference type="SAM" id="MobiDB-lite"/>
    </source>
</evidence>
<dbReference type="AlphaFoldDB" id="A0A1P8EN49"/>
<dbReference type="Proteomes" id="UP000185674">
    <property type="component" value="Plasmid pGFJ1"/>
</dbReference>
<accession>A0A1P8EN49</accession>
<feature type="chain" id="PRO_5012998363" description="SCP domain-containing protein" evidence="2">
    <location>
        <begin position="27"/>
        <end position="457"/>
    </location>
</feature>
<dbReference type="InterPro" id="IPR014044">
    <property type="entry name" value="CAP_dom"/>
</dbReference>
<organism evidence="4 5">
    <name type="scientific">Acinetobacter soli</name>
    <dbReference type="NCBI Taxonomy" id="487316"/>
    <lineage>
        <taxon>Bacteria</taxon>
        <taxon>Pseudomonadati</taxon>
        <taxon>Pseudomonadota</taxon>
        <taxon>Gammaproteobacteria</taxon>
        <taxon>Moraxellales</taxon>
        <taxon>Moraxellaceae</taxon>
        <taxon>Acinetobacter</taxon>
    </lineage>
</organism>
<feature type="region of interest" description="Disordered" evidence="1">
    <location>
        <begin position="32"/>
        <end position="58"/>
    </location>
</feature>
<dbReference type="KEGG" id="asol:BEN76_16620"/>
<feature type="domain" description="SCP" evidence="3">
    <location>
        <begin position="181"/>
        <end position="292"/>
    </location>
</feature>
<geneLocation type="plasmid" evidence="5">
    <name>pgfj1</name>
</geneLocation>
<dbReference type="RefSeq" id="WP_076033679.1">
    <property type="nucleotide sequence ID" value="NZ_CP016897.1"/>
</dbReference>
<evidence type="ECO:0000313" key="4">
    <source>
        <dbReference type="EMBL" id="APV37671.1"/>
    </source>
</evidence>